<dbReference type="VEuPathDB" id="VectorBase:LOC119180874"/>
<dbReference type="Pfam" id="PF25340">
    <property type="entry name" value="BCD_RFX"/>
    <property type="match status" value="1"/>
</dbReference>
<protein>
    <recommendedName>
        <fullName evidence="2">RFX1-4/6/8-like BCD domain-containing protein</fullName>
    </recommendedName>
</protein>
<dbReference type="InterPro" id="IPR039779">
    <property type="entry name" value="RFX-like"/>
</dbReference>
<feature type="region of interest" description="Disordered" evidence="1">
    <location>
        <begin position="1"/>
        <end position="27"/>
    </location>
</feature>
<reference evidence="3" key="2">
    <citation type="submission" date="2021-09" db="EMBL/GenBank/DDBJ databases">
        <authorList>
            <person name="Jia N."/>
            <person name="Wang J."/>
            <person name="Shi W."/>
            <person name="Du L."/>
            <person name="Sun Y."/>
            <person name="Zhan W."/>
            <person name="Jiang J."/>
            <person name="Wang Q."/>
            <person name="Zhang B."/>
            <person name="Ji P."/>
            <person name="Sakyi L.B."/>
            <person name="Cui X."/>
            <person name="Yuan T."/>
            <person name="Jiang B."/>
            <person name="Yang W."/>
            <person name="Lam T.T.-Y."/>
            <person name="Chang Q."/>
            <person name="Ding S."/>
            <person name="Wang X."/>
            <person name="Zhu J."/>
            <person name="Ruan X."/>
            <person name="Zhao L."/>
            <person name="Wei J."/>
            <person name="Que T."/>
            <person name="Du C."/>
            <person name="Cheng J."/>
            <person name="Dai P."/>
            <person name="Han X."/>
            <person name="Huang E."/>
            <person name="Gao Y."/>
            <person name="Liu J."/>
            <person name="Shao H."/>
            <person name="Ye R."/>
            <person name="Li L."/>
            <person name="Wei W."/>
            <person name="Wang X."/>
            <person name="Wang C."/>
            <person name="Huo Q."/>
            <person name="Li W."/>
            <person name="Guo W."/>
            <person name="Chen H."/>
            <person name="Chen S."/>
            <person name="Zhou L."/>
            <person name="Zhou L."/>
            <person name="Ni X."/>
            <person name="Tian J."/>
            <person name="Zhou Y."/>
            <person name="Sheng Y."/>
            <person name="Liu T."/>
            <person name="Pan Y."/>
            <person name="Xia L."/>
            <person name="Li J."/>
            <person name="Zhao F."/>
            <person name="Cao W."/>
        </authorList>
    </citation>
    <scope>NUCLEOTIDE SEQUENCE</scope>
    <source>
        <strain evidence="3">Rmic-2018</strain>
        <tissue evidence="3">Larvae</tissue>
    </source>
</reference>
<keyword evidence="4" id="KW-1185">Reference proteome</keyword>
<dbReference type="EMBL" id="JABSTU010000003">
    <property type="protein sequence ID" value="KAH8035401.1"/>
    <property type="molecule type" value="Genomic_DNA"/>
</dbReference>
<dbReference type="Proteomes" id="UP000821866">
    <property type="component" value="Chromosome 11"/>
</dbReference>
<dbReference type="PANTHER" id="PTHR12619">
    <property type="entry name" value="RFX TRANSCRIPTION FACTOR FAMILY"/>
    <property type="match status" value="1"/>
</dbReference>
<evidence type="ECO:0000259" key="2">
    <source>
        <dbReference type="Pfam" id="PF25340"/>
    </source>
</evidence>
<dbReference type="GO" id="GO:0000978">
    <property type="term" value="F:RNA polymerase II cis-regulatory region sequence-specific DNA binding"/>
    <property type="evidence" value="ECO:0007669"/>
    <property type="project" value="TreeGrafter"/>
</dbReference>
<name>A0A9J6ELS9_RHIMP</name>
<gene>
    <name evidence="3" type="ORF">HPB51_005125</name>
</gene>
<dbReference type="GO" id="GO:0000981">
    <property type="term" value="F:DNA-binding transcription factor activity, RNA polymerase II-specific"/>
    <property type="evidence" value="ECO:0007669"/>
    <property type="project" value="TreeGrafter"/>
</dbReference>
<proteinExistence type="predicted"/>
<dbReference type="AlphaFoldDB" id="A0A9J6ELS9"/>
<comment type="caution">
    <text evidence="3">The sequence shown here is derived from an EMBL/GenBank/DDBJ whole genome shotgun (WGS) entry which is preliminary data.</text>
</comment>
<sequence>MPSQGQAADAPGSTASAAPPIAAQQPAQQHLQFLGDASAAVPVLAEVDFGGGSLPDGLTKKDVEAFRRLYQDHCDATVELIPAGTPDTSQAHLVSAPLTWQTGVHKPGFAKGQRRDTDRSQPFSAPPASWKTGAMETAFLEAVMNLHFSTVESLWQDLWGSNDCREPEKGLSQSKLRLLSKCEAVQKFVQHADYQFYQNLVDVLIPDVLRPIPIREELQRQQLNTNVTTVSSLAEVVYERQPQPSLPVQPVISHAEVLRGTPEHSFVTTPTHVAEPLFMAAPPETYGDPAPNCSGRSPRVHA</sequence>
<reference evidence="3" key="1">
    <citation type="journal article" date="2020" name="Cell">
        <title>Large-Scale Comparative Analyses of Tick Genomes Elucidate Their Genetic Diversity and Vector Capacities.</title>
        <authorList>
            <consortium name="Tick Genome and Microbiome Consortium (TIGMIC)"/>
            <person name="Jia N."/>
            <person name="Wang J."/>
            <person name="Shi W."/>
            <person name="Du L."/>
            <person name="Sun Y."/>
            <person name="Zhan W."/>
            <person name="Jiang J.F."/>
            <person name="Wang Q."/>
            <person name="Zhang B."/>
            <person name="Ji P."/>
            <person name="Bell-Sakyi L."/>
            <person name="Cui X.M."/>
            <person name="Yuan T.T."/>
            <person name="Jiang B.G."/>
            <person name="Yang W.F."/>
            <person name="Lam T.T."/>
            <person name="Chang Q.C."/>
            <person name="Ding S.J."/>
            <person name="Wang X.J."/>
            <person name="Zhu J.G."/>
            <person name="Ruan X.D."/>
            <person name="Zhao L."/>
            <person name="Wei J.T."/>
            <person name="Ye R.Z."/>
            <person name="Que T.C."/>
            <person name="Du C.H."/>
            <person name="Zhou Y.H."/>
            <person name="Cheng J.X."/>
            <person name="Dai P.F."/>
            <person name="Guo W.B."/>
            <person name="Han X.H."/>
            <person name="Huang E.J."/>
            <person name="Li L.F."/>
            <person name="Wei W."/>
            <person name="Gao Y.C."/>
            <person name="Liu J.Z."/>
            <person name="Shao H.Z."/>
            <person name="Wang X."/>
            <person name="Wang C.C."/>
            <person name="Yang T.C."/>
            <person name="Huo Q.B."/>
            <person name="Li W."/>
            <person name="Chen H.Y."/>
            <person name="Chen S.E."/>
            <person name="Zhou L.G."/>
            <person name="Ni X.B."/>
            <person name="Tian J.H."/>
            <person name="Sheng Y."/>
            <person name="Liu T."/>
            <person name="Pan Y.S."/>
            <person name="Xia L.Y."/>
            <person name="Li J."/>
            <person name="Zhao F."/>
            <person name="Cao W.C."/>
        </authorList>
    </citation>
    <scope>NUCLEOTIDE SEQUENCE</scope>
    <source>
        <strain evidence="3">Rmic-2018</strain>
    </source>
</reference>
<dbReference type="PANTHER" id="PTHR12619:SF33">
    <property type="entry name" value="RFX, ISOFORM H"/>
    <property type="match status" value="1"/>
</dbReference>
<evidence type="ECO:0000313" key="4">
    <source>
        <dbReference type="Proteomes" id="UP000821866"/>
    </source>
</evidence>
<evidence type="ECO:0000256" key="1">
    <source>
        <dbReference type="SAM" id="MobiDB-lite"/>
    </source>
</evidence>
<dbReference type="InterPro" id="IPR057321">
    <property type="entry name" value="RFX1-4/6/8-like_BCD"/>
</dbReference>
<feature type="region of interest" description="Disordered" evidence="1">
    <location>
        <begin position="105"/>
        <end position="129"/>
    </location>
</feature>
<organism evidence="3 4">
    <name type="scientific">Rhipicephalus microplus</name>
    <name type="common">Cattle tick</name>
    <name type="synonym">Boophilus microplus</name>
    <dbReference type="NCBI Taxonomy" id="6941"/>
    <lineage>
        <taxon>Eukaryota</taxon>
        <taxon>Metazoa</taxon>
        <taxon>Ecdysozoa</taxon>
        <taxon>Arthropoda</taxon>
        <taxon>Chelicerata</taxon>
        <taxon>Arachnida</taxon>
        <taxon>Acari</taxon>
        <taxon>Parasitiformes</taxon>
        <taxon>Ixodida</taxon>
        <taxon>Ixodoidea</taxon>
        <taxon>Ixodidae</taxon>
        <taxon>Rhipicephalinae</taxon>
        <taxon>Rhipicephalus</taxon>
        <taxon>Boophilus</taxon>
    </lineage>
</organism>
<evidence type="ECO:0000313" key="3">
    <source>
        <dbReference type="EMBL" id="KAH8035401.1"/>
    </source>
</evidence>
<feature type="domain" description="RFX1-4/6/8-like BCD" evidence="2">
    <location>
        <begin position="138"/>
        <end position="215"/>
    </location>
</feature>
<accession>A0A9J6ELS9</accession>